<protein>
    <submittedName>
        <fullName evidence="8">TonB-dependent receptor</fullName>
    </submittedName>
</protein>
<gene>
    <name evidence="8" type="ORF">K3177_07435</name>
</gene>
<dbReference type="SUPFAM" id="SSF49452">
    <property type="entry name" value="Starch-binding domain-like"/>
    <property type="match status" value="1"/>
</dbReference>
<evidence type="ECO:0000313" key="9">
    <source>
        <dbReference type="Proteomes" id="UP000776651"/>
    </source>
</evidence>
<evidence type="ECO:0000313" key="8">
    <source>
        <dbReference type="EMBL" id="MBX7488344.1"/>
    </source>
</evidence>
<dbReference type="Gene3D" id="2.40.170.20">
    <property type="entry name" value="TonB-dependent receptor, beta-barrel domain"/>
    <property type="match status" value="1"/>
</dbReference>
<dbReference type="InterPro" id="IPR013784">
    <property type="entry name" value="Carb-bd-like_fold"/>
</dbReference>
<evidence type="ECO:0000256" key="2">
    <source>
        <dbReference type="ARBA" id="ARBA00023136"/>
    </source>
</evidence>
<dbReference type="RefSeq" id="WP_221597745.1">
    <property type="nucleotide sequence ID" value="NZ_JAIGNQ010000002.1"/>
</dbReference>
<keyword evidence="2 4" id="KW-0472">Membrane</keyword>
<reference evidence="8 9" key="1">
    <citation type="submission" date="2021-08" db="EMBL/GenBank/DDBJ databases">
        <title>Comparative Genomics Analysis of the Genus Qipengyuania Reveals Extensive Genetic Diversity and Metabolic Versatility, Including the Description of Fifteen Novel Species.</title>
        <authorList>
            <person name="Liu Y."/>
        </authorList>
    </citation>
    <scope>NUCLEOTIDE SEQUENCE [LARGE SCALE GENOMIC DNA]</scope>
    <source>
        <strain evidence="8 9">GH25</strain>
    </source>
</reference>
<dbReference type="InterPro" id="IPR037066">
    <property type="entry name" value="Plug_dom_sf"/>
</dbReference>
<evidence type="ECO:0000256" key="3">
    <source>
        <dbReference type="ARBA" id="ARBA00023237"/>
    </source>
</evidence>
<keyword evidence="4" id="KW-0798">TonB box</keyword>
<feature type="signal peptide" evidence="5">
    <location>
        <begin position="1"/>
        <end position="24"/>
    </location>
</feature>
<dbReference type="EMBL" id="JAIGNQ010000002">
    <property type="protein sequence ID" value="MBX7488344.1"/>
    <property type="molecule type" value="Genomic_DNA"/>
</dbReference>
<dbReference type="CDD" id="cd01347">
    <property type="entry name" value="ligand_gated_channel"/>
    <property type="match status" value="1"/>
</dbReference>
<comment type="caution">
    <text evidence="8">The sequence shown here is derived from an EMBL/GenBank/DDBJ whole genome shotgun (WGS) entry which is preliminary data.</text>
</comment>
<feature type="chain" id="PRO_5046977421" evidence="5">
    <location>
        <begin position="25"/>
        <end position="962"/>
    </location>
</feature>
<feature type="domain" description="TonB-dependent receptor-like beta-barrel" evidence="6">
    <location>
        <begin position="477"/>
        <end position="921"/>
    </location>
</feature>
<dbReference type="Pfam" id="PF00593">
    <property type="entry name" value="TonB_dep_Rec_b-barrel"/>
    <property type="match status" value="1"/>
</dbReference>
<dbReference type="PANTHER" id="PTHR40980">
    <property type="entry name" value="PLUG DOMAIN-CONTAINING PROTEIN"/>
    <property type="match status" value="1"/>
</dbReference>
<dbReference type="Proteomes" id="UP000776651">
    <property type="component" value="Unassembled WGS sequence"/>
</dbReference>
<dbReference type="SUPFAM" id="SSF56935">
    <property type="entry name" value="Porins"/>
    <property type="match status" value="1"/>
</dbReference>
<comment type="similarity">
    <text evidence="4">Belongs to the TonB-dependent receptor family.</text>
</comment>
<dbReference type="NCBIfam" id="TIGR01782">
    <property type="entry name" value="TonB-Xanth-Caul"/>
    <property type="match status" value="1"/>
</dbReference>
<keyword evidence="8" id="KW-0675">Receptor</keyword>
<keyword evidence="9" id="KW-1185">Reference proteome</keyword>
<feature type="domain" description="TonB-dependent receptor plug" evidence="7">
    <location>
        <begin position="126"/>
        <end position="229"/>
    </location>
</feature>
<keyword evidence="3" id="KW-0998">Cell outer membrane</keyword>
<evidence type="ECO:0000259" key="7">
    <source>
        <dbReference type="Pfam" id="PF07715"/>
    </source>
</evidence>
<name>A0ABS7JI98_9SPHN</name>
<keyword evidence="5" id="KW-0732">Signal</keyword>
<dbReference type="Gene3D" id="2.60.40.1120">
    <property type="entry name" value="Carboxypeptidase-like, regulatory domain"/>
    <property type="match status" value="1"/>
</dbReference>
<dbReference type="PANTHER" id="PTHR40980:SF4">
    <property type="entry name" value="TONB-DEPENDENT RECEPTOR-LIKE BETA-BARREL DOMAIN-CONTAINING PROTEIN"/>
    <property type="match status" value="1"/>
</dbReference>
<accession>A0ABS7JI98</accession>
<evidence type="ECO:0000256" key="4">
    <source>
        <dbReference type="RuleBase" id="RU003357"/>
    </source>
</evidence>
<dbReference type="InterPro" id="IPR036942">
    <property type="entry name" value="Beta-barrel_TonB_sf"/>
</dbReference>
<dbReference type="Pfam" id="PF07715">
    <property type="entry name" value="Plug"/>
    <property type="match status" value="1"/>
</dbReference>
<proteinExistence type="inferred from homology"/>
<evidence type="ECO:0000256" key="1">
    <source>
        <dbReference type="ARBA" id="ARBA00004442"/>
    </source>
</evidence>
<evidence type="ECO:0000259" key="6">
    <source>
        <dbReference type="Pfam" id="PF00593"/>
    </source>
</evidence>
<dbReference type="InterPro" id="IPR000531">
    <property type="entry name" value="Beta-barrel_TonB"/>
</dbReference>
<organism evidence="8 9">
    <name type="scientific">Qipengyuania pacifica</name>
    <dbReference type="NCBI Taxonomy" id="2860199"/>
    <lineage>
        <taxon>Bacteria</taxon>
        <taxon>Pseudomonadati</taxon>
        <taxon>Pseudomonadota</taxon>
        <taxon>Alphaproteobacteria</taxon>
        <taxon>Sphingomonadales</taxon>
        <taxon>Erythrobacteraceae</taxon>
        <taxon>Qipengyuania</taxon>
    </lineage>
</organism>
<evidence type="ECO:0000256" key="5">
    <source>
        <dbReference type="SAM" id="SignalP"/>
    </source>
</evidence>
<sequence length="962" mass="106450">MKIRHSLFAGAAIAALSLPVLAHAGEVAGTVSDTSNTIALRSAQVRIVELDRVTATSRDGSFLFADVPAGDYTLEITYVGAETATRSISVPATGTVREDVALAGFGDDEILVVGQAANLSSALSRKKEADGISDVLTRDAIGQFPDQNVAESLRRLPGVNVLNDQGEGRFVSVRGLDPELVSTSLNGVRLPSPESDVRSVALDVISSDIIESIEVKKSLTPDMDADTIGASVEIQTTSAFDRKKDLLIVKLEGSYNDYADALTPKASLDFATLLSDNFGVSGGVSYYRRKFETDNIEADDWIDEGGIVPLELQYRDYDVERERISGTLGFDFRASDTTDLYVKGTWSQFDDQEYRRRLTFDMGDFEDYGPTSFANGIATFNDATIQDPESDDPADTVRQRIGVERDIKDRFERQRIWSVVAGGKTDTGTWFADYSASYARASERENGSVDPAEFRQRFSDDGLEIGFDLTDPRVPLYTVNSDPDSFYDPAAYELTDIEYTALSDASDEEWAGRVDFGRRFITDGGEFTVQAGAKGRWRDKRYNSNIEFYENDSFTLDQALGSATYRLISLEPMASNTGASDFFRANRDDFEFVALDSAFDSAVSDYSVGEDIMAGYLLGRWDSSTLRVIGGLRYEHTSNDIRGNLVTLVEEGGTLPDGGEAADDTVLVEPTTIDKNYGNWLPSLNVRFEPTRNVVLRLAGYRSLVRPKLSRLAPRFAVEQNDDDEREGEFGNPDLLPYKAWNFDASAEYYMSSTGAITAGIFYKSIKDYIVDANFEGDDPPFNGVYRGIEFDEAVIPLNGDTAEVFGVEIGVSQAFTFLPEPFDGFVVSGNYTYTDATGTVFTDGDIADPRKITLPATSKHTANLSLGYDKGPVDIRLSGTYRDKYLDELAGTAEYDRFVDDHFQLDLSAKFRVTDGIQIFYEWVNINNAKYFAYNTLGNQRNLFQYEEYNWTMKGGVRVTF</sequence>
<dbReference type="InterPro" id="IPR010104">
    <property type="entry name" value="TonB_rcpt_bac"/>
</dbReference>
<comment type="subcellular location">
    <subcellularLocation>
        <location evidence="1 4">Cell outer membrane</location>
    </subcellularLocation>
</comment>
<dbReference type="Pfam" id="PF13620">
    <property type="entry name" value="CarboxypepD_reg"/>
    <property type="match status" value="1"/>
</dbReference>
<dbReference type="Gene3D" id="2.170.130.10">
    <property type="entry name" value="TonB-dependent receptor, plug domain"/>
    <property type="match status" value="1"/>
</dbReference>
<dbReference type="InterPro" id="IPR012910">
    <property type="entry name" value="Plug_dom"/>
</dbReference>